<dbReference type="EMBL" id="JARFVB010000003">
    <property type="protein sequence ID" value="MDF0716085.1"/>
    <property type="molecule type" value="Genomic_DNA"/>
</dbReference>
<organism evidence="1 2">
    <name type="scientific">Flagellimonas yonaguniensis</name>
    <dbReference type="NCBI Taxonomy" id="3031325"/>
    <lineage>
        <taxon>Bacteria</taxon>
        <taxon>Pseudomonadati</taxon>
        <taxon>Bacteroidota</taxon>
        <taxon>Flavobacteriia</taxon>
        <taxon>Flavobacteriales</taxon>
        <taxon>Flavobacteriaceae</taxon>
        <taxon>Flagellimonas</taxon>
    </lineage>
</organism>
<comment type="caution">
    <text evidence="1">The sequence shown here is derived from an EMBL/GenBank/DDBJ whole genome shotgun (WGS) entry which is preliminary data.</text>
</comment>
<sequence length="268" mass="30566">MKNHILFPIISCLLFSIQAPGQTLDTIYANDHQVVSLSFSNPIQTGMTGSPSFAFNFNREQADNLGLLQAEKDQESNLLVRTTTGDLYSFNLAYREHLPQLHYFINPDQRLANPFQHSSNGPSAQDCIQKTASTKEEHFTLFCTQLLHKKSSARHSKHQKGIRVKLMDQVYHNDHVFMVFELKNRSTIPYALGQFQLSKVLGTPKRKASYQELPITPLFEFKMPNQIGPSSSVRFVVVYPKFTLNAEQRLQVKVLEAQGSRNLILKLR</sequence>
<evidence type="ECO:0000313" key="2">
    <source>
        <dbReference type="Proteomes" id="UP001221366"/>
    </source>
</evidence>
<dbReference type="Pfam" id="PF13595">
    <property type="entry name" value="DUF4138"/>
    <property type="match status" value="1"/>
</dbReference>
<dbReference type="Proteomes" id="UP001221366">
    <property type="component" value="Unassembled WGS sequence"/>
</dbReference>
<accession>A0ABT5XY27</accession>
<reference evidence="1 2" key="1">
    <citation type="submission" date="2023-03" db="EMBL/GenBank/DDBJ databases">
        <title>Muricauda XX sp. nov. and Muricauda XXX sp. nov., two novel species isolated from Okinawa Trough.</title>
        <authorList>
            <person name="Cao W."/>
            <person name="Deng X."/>
        </authorList>
    </citation>
    <scope>NUCLEOTIDE SEQUENCE [LARGE SCALE GENOMIC DNA]</scope>
    <source>
        <strain evidence="1 2">334s03</strain>
    </source>
</reference>
<gene>
    <name evidence="1" type="ORF">PY092_08010</name>
</gene>
<dbReference type="RefSeq" id="WP_275615324.1">
    <property type="nucleotide sequence ID" value="NZ_JARFVB010000003.1"/>
</dbReference>
<keyword evidence="2" id="KW-1185">Reference proteome</keyword>
<evidence type="ECO:0000313" key="1">
    <source>
        <dbReference type="EMBL" id="MDF0716085.1"/>
    </source>
</evidence>
<dbReference type="InterPro" id="IPR022298">
    <property type="entry name" value="Conjug_transposon_TraN"/>
</dbReference>
<name>A0ABT5XY27_9FLAO</name>
<proteinExistence type="predicted"/>
<protein>
    <submittedName>
        <fullName evidence="1">DUF4138 domain-containing protein</fullName>
    </submittedName>
</protein>